<keyword evidence="2" id="KW-0812">Transmembrane</keyword>
<keyword evidence="4" id="KW-1185">Reference proteome</keyword>
<feature type="region of interest" description="Disordered" evidence="1">
    <location>
        <begin position="222"/>
        <end position="243"/>
    </location>
</feature>
<dbReference type="EMBL" id="CP093326">
    <property type="protein sequence ID" value="UNK47100.1"/>
    <property type="molecule type" value="Genomic_DNA"/>
</dbReference>
<organism evidence="3 4">
    <name type="scientific">Arthrobacter sulfonylureivorans</name>
    <dbReference type="NCBI Taxonomy" id="2486855"/>
    <lineage>
        <taxon>Bacteria</taxon>
        <taxon>Bacillati</taxon>
        <taxon>Actinomycetota</taxon>
        <taxon>Actinomycetes</taxon>
        <taxon>Micrococcales</taxon>
        <taxon>Micrococcaceae</taxon>
        <taxon>Arthrobacter</taxon>
    </lineage>
</organism>
<dbReference type="Proteomes" id="UP000829069">
    <property type="component" value="Chromosome"/>
</dbReference>
<feature type="transmembrane region" description="Helical" evidence="2">
    <location>
        <begin position="21"/>
        <end position="41"/>
    </location>
</feature>
<proteinExistence type="predicted"/>
<dbReference type="RefSeq" id="WP_241914931.1">
    <property type="nucleotide sequence ID" value="NZ_CP093326.1"/>
</dbReference>
<keyword evidence="2" id="KW-0472">Membrane</keyword>
<keyword evidence="2" id="KW-1133">Transmembrane helix</keyword>
<gene>
    <name evidence="3" type="ORF">MNQ99_07090</name>
</gene>
<evidence type="ECO:0000256" key="2">
    <source>
        <dbReference type="SAM" id="Phobius"/>
    </source>
</evidence>
<evidence type="ECO:0000313" key="3">
    <source>
        <dbReference type="EMBL" id="UNK47100.1"/>
    </source>
</evidence>
<sequence length="243" mass="27990">MSPQQPSDRFVTPALLKWATTLALILAVAAIAFGLLIVPMVSEDASAFVSALVGSFVGSVIAFGGAALLWRMERKILVQERVEDRRLARTEELKRQDERILHECLTTVGQLRALDYHLPDEGRWVNERDKYRMTLKFRDGVSLISDAVLREELDIIASLIDDDNALDHFVMPRWQRIDLVSGWLISLLANHEQHGIPVIRPKNYDKLVSDLQAYYEHQTEQMELHTEWEEERERRQRESSAND</sequence>
<evidence type="ECO:0000256" key="1">
    <source>
        <dbReference type="SAM" id="MobiDB-lite"/>
    </source>
</evidence>
<accession>A0ABY3W9T4</accession>
<name>A0ABY3W9T4_9MICC</name>
<protein>
    <submittedName>
        <fullName evidence="3">Uncharacterized protein</fullName>
    </submittedName>
</protein>
<feature type="transmembrane region" description="Helical" evidence="2">
    <location>
        <begin position="47"/>
        <end position="70"/>
    </location>
</feature>
<evidence type="ECO:0000313" key="4">
    <source>
        <dbReference type="Proteomes" id="UP000829069"/>
    </source>
</evidence>
<reference evidence="3 4" key="1">
    <citation type="submission" date="2022-03" db="EMBL/GenBank/DDBJ databases">
        <title>Isotopic signatures of nitrous oxide derived from detoxification processes.</title>
        <authorList>
            <person name="Behrendt U."/>
            <person name="Buchen C."/>
            <person name="Well R."/>
            <person name="Ulrich A."/>
            <person name="Rohe L."/>
            <person name="Kolb S."/>
            <person name="Schloter M."/>
            <person name="Horn M.A."/>
            <person name="Augustin J."/>
        </authorList>
    </citation>
    <scope>NUCLEOTIDE SEQUENCE [LARGE SCALE GENOMIC DNA]</scope>
    <source>
        <strain evidence="3 4">S4-C24</strain>
    </source>
</reference>